<reference evidence="2 3" key="1">
    <citation type="submission" date="2018-11" db="EMBL/GenBank/DDBJ databases">
        <title>Genome sequence of Saitozyma podzolica DSM 27192.</title>
        <authorList>
            <person name="Aliyu H."/>
            <person name="Gorte O."/>
            <person name="Ochsenreither K."/>
        </authorList>
    </citation>
    <scope>NUCLEOTIDE SEQUENCE [LARGE SCALE GENOMIC DNA]</scope>
    <source>
        <strain evidence="2 3">DSM 27192</strain>
    </source>
</reference>
<proteinExistence type="predicted"/>
<gene>
    <name evidence="2" type="ORF">EHS25_003640</name>
</gene>
<accession>A0A427Y7T8</accession>
<dbReference type="Proteomes" id="UP000279259">
    <property type="component" value="Unassembled WGS sequence"/>
</dbReference>
<sequence length="378" mass="42430">MSTAIVFGANGISGIAILKELSHRLASEWRKIIALSRRAPVLEHQDDRIVFKSVDLLGDEKELATALKEAGAEEATHVFFYAYIAKEDEDELIEINRKLFDNALTAIQTWCPKIKVFQLQTGYKYYGTHLGGDKLSAYPWQEDAPRHSGGNFYFVQEDILKTRARKNGWKWIVTRPNFIIGTSKGNYMSLAVTIALYATARKALGQPLFFPGSTVTYNLEYYDHSTASNNAAFQVFAATNEQAYDRAFNIADGDKVTWNVFWPKIAAYFDVPLAKPAADEPTRPLRPHGEIYAAHSVSAWAKATGPQFPEIARKLGLDPNVFDYATWDFMDFALTRTWPDIGSLEAARSIGWSRSINSFGDGYRVVFGELKEEGVIPK</sequence>
<evidence type="ECO:0000313" key="3">
    <source>
        <dbReference type="Proteomes" id="UP000279259"/>
    </source>
</evidence>
<dbReference type="EMBL" id="RSCD01000018">
    <property type="protein sequence ID" value="RSH87149.1"/>
    <property type="molecule type" value="Genomic_DNA"/>
</dbReference>
<dbReference type="PANTHER" id="PTHR32487:SF0">
    <property type="entry name" value="3-OXO-DELTA(4,5)-STEROID 5-BETA-REDUCTASE"/>
    <property type="match status" value="1"/>
</dbReference>
<comment type="caution">
    <text evidence="2">The sequence shown here is derived from an EMBL/GenBank/DDBJ whole genome shotgun (WGS) entry which is preliminary data.</text>
</comment>
<dbReference type="Gene3D" id="3.40.50.720">
    <property type="entry name" value="NAD(P)-binding Rossmann-like Domain"/>
    <property type="match status" value="1"/>
</dbReference>
<dbReference type="OrthoDB" id="1731983at2759"/>
<evidence type="ECO:0000313" key="2">
    <source>
        <dbReference type="EMBL" id="RSH87149.1"/>
    </source>
</evidence>
<dbReference type="STRING" id="1890683.A0A427Y7T8"/>
<dbReference type="SUPFAM" id="SSF51735">
    <property type="entry name" value="NAD(P)-binding Rossmann-fold domains"/>
    <property type="match status" value="1"/>
</dbReference>
<dbReference type="Pfam" id="PF22917">
    <property type="entry name" value="PRISE"/>
    <property type="match status" value="1"/>
</dbReference>
<organism evidence="2 3">
    <name type="scientific">Saitozyma podzolica</name>
    <dbReference type="NCBI Taxonomy" id="1890683"/>
    <lineage>
        <taxon>Eukaryota</taxon>
        <taxon>Fungi</taxon>
        <taxon>Dikarya</taxon>
        <taxon>Basidiomycota</taxon>
        <taxon>Agaricomycotina</taxon>
        <taxon>Tremellomycetes</taxon>
        <taxon>Tremellales</taxon>
        <taxon>Trimorphomycetaceae</taxon>
        <taxon>Saitozyma</taxon>
    </lineage>
</organism>
<dbReference type="InterPro" id="IPR036291">
    <property type="entry name" value="NAD(P)-bd_dom_sf"/>
</dbReference>
<dbReference type="PANTHER" id="PTHR32487">
    <property type="entry name" value="3-OXO-DELTA(4,5)-STEROID 5-BETA-REDUCTASE"/>
    <property type="match status" value="1"/>
</dbReference>
<dbReference type="InterPro" id="IPR055222">
    <property type="entry name" value="PRISE-like_Rossmann-fold"/>
</dbReference>
<dbReference type="CDD" id="cd08948">
    <property type="entry name" value="5beta-POR_like_SDR_a"/>
    <property type="match status" value="1"/>
</dbReference>
<name>A0A427Y7T8_9TREE</name>
<protein>
    <recommendedName>
        <fullName evidence="1">PRISE-like Rossmann-fold domain-containing protein</fullName>
    </recommendedName>
</protein>
<evidence type="ECO:0000259" key="1">
    <source>
        <dbReference type="Pfam" id="PF22917"/>
    </source>
</evidence>
<dbReference type="AlphaFoldDB" id="A0A427Y7T8"/>
<keyword evidence="3" id="KW-1185">Reference proteome</keyword>
<feature type="domain" description="PRISE-like Rossmann-fold" evidence="1">
    <location>
        <begin position="4"/>
        <end position="286"/>
    </location>
</feature>